<dbReference type="Pfam" id="PF10282">
    <property type="entry name" value="Lactonase"/>
    <property type="match status" value="1"/>
</dbReference>
<comment type="caution">
    <text evidence="2">The sequence shown here is derived from an EMBL/GenBank/DDBJ whole genome shotgun (WGS) entry which is preliminary data.</text>
</comment>
<dbReference type="InterPro" id="IPR011048">
    <property type="entry name" value="Haem_d1_sf"/>
</dbReference>
<comment type="similarity">
    <text evidence="1">Belongs to the cycloisomerase 2 family.</text>
</comment>
<dbReference type="GO" id="GO:0005829">
    <property type="term" value="C:cytosol"/>
    <property type="evidence" value="ECO:0007669"/>
    <property type="project" value="TreeGrafter"/>
</dbReference>
<dbReference type="InterPro" id="IPR019405">
    <property type="entry name" value="Lactonase_7-beta_prop"/>
</dbReference>
<evidence type="ECO:0000313" key="2">
    <source>
        <dbReference type="EMBL" id="PLS01095.1"/>
    </source>
</evidence>
<dbReference type="GO" id="GO:0017057">
    <property type="term" value="F:6-phosphogluconolactonase activity"/>
    <property type="evidence" value="ECO:0007669"/>
    <property type="project" value="TreeGrafter"/>
</dbReference>
<dbReference type="SUPFAM" id="SSF51004">
    <property type="entry name" value="C-terminal (heme d1) domain of cytochrome cd1-nitrite reductase"/>
    <property type="match status" value="1"/>
</dbReference>
<dbReference type="InterPro" id="IPR050282">
    <property type="entry name" value="Cycloisomerase_2"/>
</dbReference>
<reference evidence="2 3" key="1">
    <citation type="submission" date="2017-11" db="EMBL/GenBank/DDBJ databases">
        <title>Comparitive Functional Genomics of Dry Heat Resistant strains isolated from the Viking Spacecraft.</title>
        <authorList>
            <person name="Seuylemezian A."/>
            <person name="Cooper K."/>
            <person name="Vaishampayan P."/>
        </authorList>
    </citation>
    <scope>NUCLEOTIDE SEQUENCE [LARGE SCALE GENOMIC DNA]</scope>
    <source>
        <strain evidence="2 3">V32-6</strain>
    </source>
</reference>
<gene>
    <name evidence="2" type="ORF">CVD27_27320</name>
</gene>
<dbReference type="PANTHER" id="PTHR30344:SF1">
    <property type="entry name" value="6-PHOSPHOGLUCONOLACTONASE"/>
    <property type="match status" value="1"/>
</dbReference>
<name>A0A2N5H6E8_9BACI</name>
<proteinExistence type="inferred from homology"/>
<evidence type="ECO:0000256" key="1">
    <source>
        <dbReference type="ARBA" id="ARBA00005564"/>
    </source>
</evidence>
<dbReference type="EMBL" id="PGVE01000107">
    <property type="protein sequence ID" value="PLS01095.1"/>
    <property type="molecule type" value="Genomic_DNA"/>
</dbReference>
<dbReference type="RefSeq" id="WP_101652366.1">
    <property type="nucleotide sequence ID" value="NZ_PGVE01000107.1"/>
</dbReference>
<sequence length="351" mass="38277">MAETKFKGYIGTYTKGDSKGVYSFTLDTNEGKIEDIQVAAELGNPTYLAISKDNRFLYSVVKEGDTGGIAAFSIGDSGSLTPINSQVLTGAPPCYVSVDSKNRMVFGANYHQGLVQSHLINQEDGSVLPYASIREHEGSGPDPRQEKPHTHYSELTPDEKYLAVCELGIDAVITYAVEEDGTLTQVNLLPVKAGSGPRHLVFHPNRDIAYVMTEFSSEVIVLNYNPENGNFSEVQYISTLPEDFKENNQGSAIHISADGRYVYAGNRGHNSIAVFSVDSGSGELTFVEHTSTEGDWPRDFEIDPSGKFVVAANQESGNVVLYARDEVSGRLTLITSDITVPYGVCVKFLNY</sequence>
<dbReference type="InterPro" id="IPR015943">
    <property type="entry name" value="WD40/YVTN_repeat-like_dom_sf"/>
</dbReference>
<dbReference type="Proteomes" id="UP000234950">
    <property type="component" value="Unassembled WGS sequence"/>
</dbReference>
<dbReference type="FunFam" id="2.130.10.10:FF:000306">
    <property type="entry name" value="3-carboxymuconate cyclase"/>
    <property type="match status" value="1"/>
</dbReference>
<dbReference type="PANTHER" id="PTHR30344">
    <property type="entry name" value="6-PHOSPHOGLUCONOLACTONASE-RELATED"/>
    <property type="match status" value="1"/>
</dbReference>
<protein>
    <submittedName>
        <fullName evidence="2">6-phosphogluconolactonase</fullName>
    </submittedName>
</protein>
<evidence type="ECO:0000313" key="3">
    <source>
        <dbReference type="Proteomes" id="UP000234950"/>
    </source>
</evidence>
<keyword evidence="3" id="KW-1185">Reference proteome</keyword>
<dbReference type="Gene3D" id="2.130.10.10">
    <property type="entry name" value="YVTN repeat-like/Quinoprotein amine dehydrogenase"/>
    <property type="match status" value="1"/>
</dbReference>
<dbReference type="AlphaFoldDB" id="A0A2N5H6E8"/>
<organism evidence="2 3">
    <name type="scientific">Neobacillus cucumis</name>
    <dbReference type="NCBI Taxonomy" id="1740721"/>
    <lineage>
        <taxon>Bacteria</taxon>
        <taxon>Bacillati</taxon>
        <taxon>Bacillota</taxon>
        <taxon>Bacilli</taxon>
        <taxon>Bacillales</taxon>
        <taxon>Bacillaceae</taxon>
        <taxon>Neobacillus</taxon>
    </lineage>
</organism>
<accession>A0A2N5H6E8</accession>
<dbReference type="OrthoDB" id="9790815at2"/>